<feature type="domain" description="YgjP-like metallopeptidase" evidence="1">
    <location>
        <begin position="23"/>
        <end position="216"/>
    </location>
</feature>
<name>A0A4R5ENC9_9RHOB</name>
<keyword evidence="3" id="KW-1185">Reference proteome</keyword>
<dbReference type="InterPro" id="IPR002725">
    <property type="entry name" value="YgjP-like_metallopeptidase"/>
</dbReference>
<dbReference type="PANTHER" id="PTHR30399">
    <property type="entry name" value="UNCHARACTERIZED PROTEIN YGJP"/>
    <property type="match status" value="1"/>
</dbReference>
<dbReference type="Pfam" id="PF01863">
    <property type="entry name" value="YgjP-like"/>
    <property type="match status" value="1"/>
</dbReference>
<dbReference type="AlphaFoldDB" id="A0A4R5ENC9"/>
<evidence type="ECO:0000259" key="1">
    <source>
        <dbReference type="Pfam" id="PF01863"/>
    </source>
</evidence>
<organism evidence="2 3">
    <name type="scientific">Antarcticimicrobium sediminis</name>
    <dbReference type="NCBI Taxonomy" id="2546227"/>
    <lineage>
        <taxon>Bacteria</taxon>
        <taxon>Pseudomonadati</taxon>
        <taxon>Pseudomonadota</taxon>
        <taxon>Alphaproteobacteria</taxon>
        <taxon>Rhodobacterales</taxon>
        <taxon>Paracoccaceae</taxon>
        <taxon>Antarcticimicrobium</taxon>
    </lineage>
</organism>
<dbReference type="CDD" id="cd07344">
    <property type="entry name" value="M48_yhfN_like"/>
    <property type="match status" value="1"/>
</dbReference>
<reference evidence="2 3" key="1">
    <citation type="submission" date="2019-03" db="EMBL/GenBank/DDBJ databases">
        <authorList>
            <person name="Zhang S."/>
        </authorList>
    </citation>
    <scope>NUCLEOTIDE SEQUENCE [LARGE SCALE GENOMIC DNA]</scope>
    <source>
        <strain evidence="2 3">S4J41</strain>
    </source>
</reference>
<proteinExistence type="predicted"/>
<evidence type="ECO:0000313" key="2">
    <source>
        <dbReference type="EMBL" id="TDE36215.1"/>
    </source>
</evidence>
<accession>A0A4R5ENC9</accession>
<comment type="caution">
    <text evidence="2">The sequence shown here is derived from an EMBL/GenBank/DDBJ whole genome shotgun (WGS) entry which is preliminary data.</text>
</comment>
<evidence type="ECO:0000313" key="3">
    <source>
        <dbReference type="Proteomes" id="UP000294662"/>
    </source>
</evidence>
<protein>
    <submittedName>
        <fullName evidence="2">M48 family peptidase</fullName>
    </submittedName>
</protein>
<dbReference type="EMBL" id="SMFP01000010">
    <property type="protein sequence ID" value="TDE36215.1"/>
    <property type="molecule type" value="Genomic_DNA"/>
</dbReference>
<dbReference type="InterPro" id="IPR053136">
    <property type="entry name" value="UTP_pyrophosphatase-like"/>
</dbReference>
<dbReference type="Proteomes" id="UP000294662">
    <property type="component" value="Unassembled WGS sequence"/>
</dbReference>
<dbReference type="RefSeq" id="WP_132830327.1">
    <property type="nucleotide sequence ID" value="NZ_SMFP01000010.1"/>
</dbReference>
<dbReference type="OrthoDB" id="9795402at2"/>
<gene>
    <name evidence="2" type="ORF">E1B25_14970</name>
</gene>
<sequence length="228" mass="25346">MADHFLPGPPVVPLTLRRSTQARRISLRISQLDGRVTLTLPRGVPEAEALDFAQTKESWIRSHLAARQGDVMVAPGAELPVEGVTRRIIAGPGRGVRLAADAIAVPEGQAARRLQSWLRELARDRLVGAADSYARALGRDYTRITLRDTRSRWGSCSSQGALMFSWRLVLAPPEVLRYVAAHEVAHLAEMNHSAAFWTVVERLHGPYEAPRHWLREQGAGLHRFRFSG</sequence>
<dbReference type="Gene3D" id="3.30.2010.10">
    <property type="entry name" value="Metalloproteases ('zincins'), catalytic domain"/>
    <property type="match status" value="1"/>
</dbReference>
<dbReference type="PANTHER" id="PTHR30399:SF1">
    <property type="entry name" value="UTP PYROPHOSPHATASE"/>
    <property type="match status" value="1"/>
</dbReference>